<evidence type="ECO:0000313" key="10">
    <source>
        <dbReference type="EMBL" id="WIA09409.1"/>
    </source>
</evidence>
<evidence type="ECO:0000256" key="8">
    <source>
        <dbReference type="ARBA" id="ARBA00023284"/>
    </source>
</evidence>
<sequence length="102" mass="11157">MCKGPDSCSVSSKPADVEEEEQLDRRIEQALECPCVDDLKSGPCGELFVTTFTCYHKSRAEPKGCDCLTVSLAFADCLRRHPEVLDDLHKADEGLALPSAAR</sequence>
<evidence type="ECO:0000256" key="7">
    <source>
        <dbReference type="ARBA" id="ARBA00023157"/>
    </source>
</evidence>
<proteinExistence type="predicted"/>
<keyword evidence="3" id="KW-0653">Protein transport</keyword>
<keyword evidence="2" id="KW-0813">Transport</keyword>
<gene>
    <name evidence="10" type="ORF">OEZ85_008814</name>
</gene>
<dbReference type="PANTHER" id="PTHR21622">
    <property type="entry name" value="COILED-COIL-HELIX-COILED-COIL-HELIX DOMAIN CONTAINING 4"/>
    <property type="match status" value="1"/>
</dbReference>
<organism evidence="10 11">
    <name type="scientific">Tetradesmus obliquus</name>
    <name type="common">Green alga</name>
    <name type="synonym">Acutodesmus obliquus</name>
    <dbReference type="NCBI Taxonomy" id="3088"/>
    <lineage>
        <taxon>Eukaryota</taxon>
        <taxon>Viridiplantae</taxon>
        <taxon>Chlorophyta</taxon>
        <taxon>core chlorophytes</taxon>
        <taxon>Chlorophyceae</taxon>
        <taxon>CS clade</taxon>
        <taxon>Sphaeropleales</taxon>
        <taxon>Scenedesmaceae</taxon>
        <taxon>Tetradesmus</taxon>
    </lineage>
</organism>
<evidence type="ECO:0000256" key="1">
    <source>
        <dbReference type="ARBA" id="ARBA00004173"/>
    </source>
</evidence>
<keyword evidence="4" id="KW-0560">Oxidoreductase</keyword>
<dbReference type="EMBL" id="CP126208">
    <property type="protein sequence ID" value="WIA09409.1"/>
    <property type="molecule type" value="Genomic_DNA"/>
</dbReference>
<keyword evidence="8" id="KW-0676">Redox-active center</keyword>
<reference evidence="10 11" key="1">
    <citation type="submission" date="2023-05" db="EMBL/GenBank/DDBJ databases">
        <title>A 100% complete, gapless, phased diploid assembly of the Scenedesmus obliquus UTEX 3031 genome.</title>
        <authorList>
            <person name="Biondi T.C."/>
            <person name="Hanschen E.R."/>
            <person name="Kwon T."/>
            <person name="Eng W."/>
            <person name="Kruse C.P.S."/>
            <person name="Koehler S.I."/>
            <person name="Kunde Y."/>
            <person name="Gleasner C.D."/>
            <person name="You Mak K.T."/>
            <person name="Polle J."/>
            <person name="Hovde B.T."/>
            <person name="Starkenburg S.R."/>
        </authorList>
    </citation>
    <scope>NUCLEOTIDE SEQUENCE [LARGE SCALE GENOMIC DNA]</scope>
    <source>
        <strain evidence="10 11">DOE0152z</strain>
    </source>
</reference>
<name>A0ABY8TKI0_TETOB</name>
<evidence type="ECO:0000256" key="5">
    <source>
        <dbReference type="ARBA" id="ARBA00023010"/>
    </source>
</evidence>
<evidence type="ECO:0008006" key="12">
    <source>
        <dbReference type="Google" id="ProtNLM"/>
    </source>
</evidence>
<evidence type="ECO:0000256" key="3">
    <source>
        <dbReference type="ARBA" id="ARBA00022927"/>
    </source>
</evidence>
<evidence type="ECO:0000256" key="4">
    <source>
        <dbReference type="ARBA" id="ARBA00023002"/>
    </source>
</evidence>
<dbReference type="Gene3D" id="1.10.287.2900">
    <property type="match status" value="1"/>
</dbReference>
<evidence type="ECO:0000256" key="2">
    <source>
        <dbReference type="ARBA" id="ARBA00022448"/>
    </source>
</evidence>
<keyword evidence="6" id="KW-0496">Mitochondrion</keyword>
<comment type="subcellular location">
    <subcellularLocation>
        <location evidence="1">Mitochondrion</location>
    </subcellularLocation>
</comment>
<feature type="region of interest" description="Disordered" evidence="9">
    <location>
        <begin position="1"/>
        <end position="21"/>
    </location>
</feature>
<accession>A0ABY8TKI0</accession>
<evidence type="ECO:0000313" key="11">
    <source>
        <dbReference type="Proteomes" id="UP001244341"/>
    </source>
</evidence>
<keyword evidence="7" id="KW-1015">Disulfide bond</keyword>
<evidence type="ECO:0000256" key="6">
    <source>
        <dbReference type="ARBA" id="ARBA00023128"/>
    </source>
</evidence>
<dbReference type="InterPro" id="IPR039289">
    <property type="entry name" value="CHCHD4"/>
</dbReference>
<evidence type="ECO:0000256" key="9">
    <source>
        <dbReference type="SAM" id="MobiDB-lite"/>
    </source>
</evidence>
<keyword evidence="11" id="KW-1185">Reference proteome</keyword>
<protein>
    <recommendedName>
        <fullName evidence="12">CHCH domain-containing protein</fullName>
    </recommendedName>
</protein>
<keyword evidence="5" id="KW-0811">Translocation</keyword>
<dbReference type="PANTHER" id="PTHR21622:SF0">
    <property type="entry name" value="COILED-COIL-HELIX-COILED-COIL-HELIX DOMAIN CONTAINING 4"/>
    <property type="match status" value="1"/>
</dbReference>
<dbReference type="Proteomes" id="UP001244341">
    <property type="component" value="Chromosome 1b"/>
</dbReference>